<dbReference type="CDD" id="cd02440">
    <property type="entry name" value="AdoMet_MTases"/>
    <property type="match status" value="1"/>
</dbReference>
<dbReference type="InterPro" id="IPR029063">
    <property type="entry name" value="SAM-dependent_MTases_sf"/>
</dbReference>
<gene>
    <name evidence="1" type="ORF">HII30_09980</name>
</gene>
<keyword evidence="2" id="KW-1185">Reference proteome</keyword>
<protein>
    <submittedName>
        <fullName evidence="1">Methyltransferase domain-containing protein</fullName>
    </submittedName>
</protein>
<reference evidence="1 2" key="1">
    <citation type="submission" date="2020-04" db="EMBL/GenBank/DDBJ databases">
        <title>Paenibacillus algicola sp. nov., a novel marine bacterium producing alginate lyase.</title>
        <authorList>
            <person name="Huang H."/>
        </authorList>
    </citation>
    <scope>NUCLEOTIDE SEQUENCE [LARGE SCALE GENOMIC DNA]</scope>
    <source>
        <strain evidence="1 2">L7-75</strain>
    </source>
</reference>
<proteinExistence type="predicted"/>
<comment type="caution">
    <text evidence="1">The sequence shown here is derived from an EMBL/GenBank/DDBJ whole genome shotgun (WGS) entry which is preliminary data.</text>
</comment>
<dbReference type="PANTHER" id="PTHR35276">
    <property type="entry name" value="S-ADENOSYL-L-METHIONINE-DEPENDENT METHYLTRANSFERASES SUPERFAMILY PROTEIN"/>
    <property type="match status" value="1"/>
</dbReference>
<dbReference type="GO" id="GO:0032259">
    <property type="term" value="P:methylation"/>
    <property type="evidence" value="ECO:0007669"/>
    <property type="project" value="UniProtKB-KW"/>
</dbReference>
<dbReference type="EMBL" id="JABBPN010000007">
    <property type="protein sequence ID" value="NMO96096.1"/>
    <property type="molecule type" value="Genomic_DNA"/>
</dbReference>
<dbReference type="RefSeq" id="WP_169504877.1">
    <property type="nucleotide sequence ID" value="NZ_JABBPN010000007.1"/>
</dbReference>
<evidence type="ECO:0000313" key="1">
    <source>
        <dbReference type="EMBL" id="NMO96096.1"/>
    </source>
</evidence>
<sequence length="196" mass="20645">MGFLSVLSFAHKLVTERLAPGGIAIDATAGTGADTLFLAQKAGRSGKVFAFDIQEQALSITQERLAKAGTEPLAEVKLVHSSHAGMNDIIPASVHGKISAIMFNLGYLPAEGADKELITSPASTLPALDTALELLAPGGVITIVVYPGHPGGDQEARAVEEWCSSLSPLQAQTVMYRGLQRSEAPYLIAIERKKPL</sequence>
<dbReference type="AlphaFoldDB" id="A0A848M657"/>
<keyword evidence="1" id="KW-0489">Methyltransferase</keyword>
<keyword evidence="1" id="KW-0808">Transferase</keyword>
<dbReference type="Proteomes" id="UP000565468">
    <property type="component" value="Unassembled WGS sequence"/>
</dbReference>
<dbReference type="PANTHER" id="PTHR35276:SF1">
    <property type="entry name" value="TRNA (MNM(5)S(2)U34)-METHYLTRANSFERASE, CHLOROPLASTIC"/>
    <property type="match status" value="1"/>
</dbReference>
<accession>A0A848M657</accession>
<dbReference type="InterPro" id="IPR010719">
    <property type="entry name" value="MnmM_MeTrfase"/>
</dbReference>
<evidence type="ECO:0000313" key="2">
    <source>
        <dbReference type="Proteomes" id="UP000565468"/>
    </source>
</evidence>
<dbReference type="GO" id="GO:0008168">
    <property type="term" value="F:methyltransferase activity"/>
    <property type="evidence" value="ECO:0007669"/>
    <property type="project" value="UniProtKB-KW"/>
</dbReference>
<organism evidence="1 2">
    <name type="scientific">Paenibacillus lemnae</name>
    <dbReference type="NCBI Taxonomy" id="1330551"/>
    <lineage>
        <taxon>Bacteria</taxon>
        <taxon>Bacillati</taxon>
        <taxon>Bacillota</taxon>
        <taxon>Bacilli</taxon>
        <taxon>Bacillales</taxon>
        <taxon>Paenibacillaceae</taxon>
        <taxon>Paenibacillus</taxon>
    </lineage>
</organism>
<dbReference type="Gene3D" id="3.40.50.150">
    <property type="entry name" value="Vaccinia Virus protein VP39"/>
    <property type="match status" value="1"/>
</dbReference>
<dbReference type="SUPFAM" id="SSF53335">
    <property type="entry name" value="S-adenosyl-L-methionine-dependent methyltransferases"/>
    <property type="match status" value="1"/>
</dbReference>
<dbReference type="Pfam" id="PF06962">
    <property type="entry name" value="rRNA_methylase"/>
    <property type="match status" value="1"/>
</dbReference>
<name>A0A848M657_PAELE</name>